<evidence type="ECO:0000256" key="2">
    <source>
        <dbReference type="ARBA" id="ARBA00005581"/>
    </source>
</evidence>
<evidence type="ECO:0000256" key="4">
    <source>
        <dbReference type="ARBA" id="ARBA00022525"/>
    </source>
</evidence>
<name>A0A059B8R6_EUCGR</name>
<evidence type="ECO:0000256" key="1">
    <source>
        <dbReference type="ARBA" id="ARBA00004613"/>
    </source>
</evidence>
<evidence type="ECO:0000256" key="6">
    <source>
        <dbReference type="RuleBase" id="RU367044"/>
    </source>
</evidence>
<feature type="chain" id="PRO_5025084587" description="S-protein homolog" evidence="6">
    <location>
        <begin position="22"/>
        <end position="117"/>
    </location>
</feature>
<dbReference type="AlphaFoldDB" id="A0A059B8R6"/>
<protein>
    <recommendedName>
        <fullName evidence="6">S-protein homolog</fullName>
    </recommendedName>
</protein>
<feature type="signal peptide" evidence="6">
    <location>
        <begin position="1"/>
        <end position="21"/>
    </location>
</feature>
<dbReference type="GO" id="GO:0005576">
    <property type="term" value="C:extracellular region"/>
    <property type="evidence" value="ECO:0007669"/>
    <property type="project" value="UniProtKB-SubCell"/>
</dbReference>
<keyword evidence="4 6" id="KW-0964">Secreted</keyword>
<dbReference type="Pfam" id="PF05938">
    <property type="entry name" value="Self-incomp_S1"/>
    <property type="match status" value="1"/>
</dbReference>
<dbReference type="InterPro" id="IPR010264">
    <property type="entry name" value="Self-incomp_S1"/>
</dbReference>
<dbReference type="PANTHER" id="PTHR31232">
    <property type="match status" value="1"/>
</dbReference>
<sequence>MMKRTGMLMLICSMLVTSCVGSIWKKTCVTIRNNLTDESTLTVHCKSKNDDLGIHCITQLQRPFSWPDRFEWFNIYVQSRDEGKCIFCGWTISPNGPCRLNGLTGEYDLCYHWNRRS</sequence>
<dbReference type="PROSITE" id="PS51257">
    <property type="entry name" value="PROKAR_LIPOPROTEIN"/>
    <property type="match status" value="1"/>
</dbReference>
<dbReference type="OMA" id="FCRENGC"/>
<comment type="subcellular location">
    <subcellularLocation>
        <location evidence="1 6">Secreted</location>
    </subcellularLocation>
</comment>
<dbReference type="EMBL" id="KK198759">
    <property type="protein sequence ID" value="KCW62627.1"/>
    <property type="molecule type" value="Genomic_DNA"/>
</dbReference>
<keyword evidence="5 6" id="KW-0732">Signal</keyword>
<dbReference type="GO" id="GO:0060320">
    <property type="term" value="P:rejection of self pollen"/>
    <property type="evidence" value="ECO:0007669"/>
    <property type="project" value="UniProtKB-KW"/>
</dbReference>
<organism evidence="7">
    <name type="scientific">Eucalyptus grandis</name>
    <name type="common">Flooded gum</name>
    <dbReference type="NCBI Taxonomy" id="71139"/>
    <lineage>
        <taxon>Eukaryota</taxon>
        <taxon>Viridiplantae</taxon>
        <taxon>Streptophyta</taxon>
        <taxon>Embryophyta</taxon>
        <taxon>Tracheophyta</taxon>
        <taxon>Spermatophyta</taxon>
        <taxon>Magnoliopsida</taxon>
        <taxon>eudicotyledons</taxon>
        <taxon>Gunneridae</taxon>
        <taxon>Pentapetalae</taxon>
        <taxon>rosids</taxon>
        <taxon>malvids</taxon>
        <taxon>Myrtales</taxon>
        <taxon>Myrtaceae</taxon>
        <taxon>Myrtoideae</taxon>
        <taxon>Eucalypteae</taxon>
        <taxon>Eucalyptus</taxon>
    </lineage>
</organism>
<gene>
    <name evidence="7" type="ORF">EUGRSUZ_G00148</name>
</gene>
<dbReference type="PANTHER" id="PTHR31232:SF144">
    <property type="entry name" value="S-PROTEIN HOMOLOG 2"/>
    <property type="match status" value="1"/>
</dbReference>
<evidence type="ECO:0000313" key="7">
    <source>
        <dbReference type="EMBL" id="KCW62627.1"/>
    </source>
</evidence>
<evidence type="ECO:0000256" key="5">
    <source>
        <dbReference type="ARBA" id="ARBA00022729"/>
    </source>
</evidence>
<dbReference type="InParanoid" id="A0A059B8R6"/>
<reference evidence="7" key="1">
    <citation type="submission" date="2013-07" db="EMBL/GenBank/DDBJ databases">
        <title>The genome of Eucalyptus grandis.</title>
        <authorList>
            <person name="Schmutz J."/>
            <person name="Hayes R."/>
            <person name="Myburg A."/>
            <person name="Tuskan G."/>
            <person name="Grattapaglia D."/>
            <person name="Rokhsar D.S."/>
        </authorList>
    </citation>
    <scope>NUCLEOTIDE SEQUENCE</scope>
    <source>
        <tissue evidence="7">Leaf extractions</tissue>
    </source>
</reference>
<accession>A0A059B8R6</accession>
<keyword evidence="3 6" id="KW-0713">Self-incompatibility</keyword>
<evidence type="ECO:0000256" key="3">
    <source>
        <dbReference type="ARBA" id="ARBA00022471"/>
    </source>
</evidence>
<proteinExistence type="inferred from homology"/>
<comment type="similarity">
    <text evidence="2 6">Belongs to the plant self-incompatibility (S1) protein family.</text>
</comment>
<dbReference type="Gramene" id="KCW62627">
    <property type="protein sequence ID" value="KCW62627"/>
    <property type="gene ID" value="EUGRSUZ_G00148"/>
</dbReference>